<evidence type="ECO:0000256" key="9">
    <source>
        <dbReference type="ARBA" id="ARBA00023027"/>
    </source>
</evidence>
<feature type="domain" description="Cytidyltransferase-like" evidence="12">
    <location>
        <begin position="8"/>
        <end position="169"/>
    </location>
</feature>
<dbReference type="NCBIfam" id="TIGR00482">
    <property type="entry name" value="nicotinate (nicotinamide) nucleotide adenylyltransferase"/>
    <property type="match status" value="1"/>
</dbReference>
<dbReference type="SUPFAM" id="SSF52374">
    <property type="entry name" value="Nucleotidylyl transferase"/>
    <property type="match status" value="1"/>
</dbReference>
<accession>A0ABU5DPJ0</accession>
<keyword evidence="7 11" id="KW-0547">Nucleotide-binding</keyword>
<dbReference type="InterPro" id="IPR004821">
    <property type="entry name" value="Cyt_trans-like"/>
</dbReference>
<evidence type="ECO:0000256" key="1">
    <source>
        <dbReference type="ARBA" id="ARBA00002324"/>
    </source>
</evidence>
<evidence type="ECO:0000256" key="5">
    <source>
        <dbReference type="ARBA" id="ARBA00022679"/>
    </source>
</evidence>
<evidence type="ECO:0000259" key="12">
    <source>
        <dbReference type="Pfam" id="PF01467"/>
    </source>
</evidence>
<name>A0ABU5DPJ0_9BURK</name>
<protein>
    <recommendedName>
        <fullName evidence="11">Probable nicotinate-nucleotide adenylyltransferase</fullName>
        <ecNumber evidence="11">2.7.7.18</ecNumber>
    </recommendedName>
    <alternativeName>
        <fullName evidence="11">Deamido-NAD(+) diphosphorylase</fullName>
    </alternativeName>
    <alternativeName>
        <fullName evidence="11">Deamido-NAD(+) pyrophosphorylase</fullName>
    </alternativeName>
    <alternativeName>
        <fullName evidence="11">Nicotinate mononucleotide adenylyltransferase</fullName>
        <shortName evidence="11">NaMN adenylyltransferase</shortName>
    </alternativeName>
</protein>
<dbReference type="PANTHER" id="PTHR39321:SF3">
    <property type="entry name" value="PHOSPHOPANTETHEINE ADENYLYLTRANSFERASE"/>
    <property type="match status" value="1"/>
</dbReference>
<comment type="function">
    <text evidence="1 11">Catalyzes the reversible adenylation of nicotinate mononucleotide (NaMN) to nicotinic acid adenine dinucleotide (NaAD).</text>
</comment>
<keyword evidence="9 11" id="KW-0520">NAD</keyword>
<evidence type="ECO:0000313" key="13">
    <source>
        <dbReference type="EMBL" id="MDY0748235.1"/>
    </source>
</evidence>
<dbReference type="CDD" id="cd02165">
    <property type="entry name" value="NMNAT"/>
    <property type="match status" value="1"/>
</dbReference>
<evidence type="ECO:0000256" key="4">
    <source>
        <dbReference type="ARBA" id="ARBA00022642"/>
    </source>
</evidence>
<keyword evidence="5 11" id="KW-0808">Transferase</keyword>
<dbReference type="GO" id="GO:0004515">
    <property type="term" value="F:nicotinate-nucleotide adenylyltransferase activity"/>
    <property type="evidence" value="ECO:0007669"/>
    <property type="project" value="UniProtKB-EC"/>
</dbReference>
<dbReference type="Pfam" id="PF01467">
    <property type="entry name" value="CTP_transf_like"/>
    <property type="match status" value="1"/>
</dbReference>
<proteinExistence type="inferred from homology"/>
<keyword evidence="6 11" id="KW-0548">Nucleotidyltransferase</keyword>
<comment type="pathway">
    <text evidence="2 11">Cofactor biosynthesis; NAD(+) biosynthesis; deamido-NAD(+) from nicotinate D-ribonucleotide: step 1/1.</text>
</comment>
<dbReference type="NCBIfam" id="NF000840">
    <property type="entry name" value="PRK00071.1-3"/>
    <property type="match status" value="1"/>
</dbReference>
<dbReference type="InterPro" id="IPR005248">
    <property type="entry name" value="NadD/NMNAT"/>
</dbReference>
<evidence type="ECO:0000256" key="7">
    <source>
        <dbReference type="ARBA" id="ARBA00022741"/>
    </source>
</evidence>
<dbReference type="EC" id="2.7.7.18" evidence="11"/>
<dbReference type="RefSeq" id="WP_320426207.1">
    <property type="nucleotide sequence ID" value="NZ_JAXCLA010000010.1"/>
</dbReference>
<comment type="catalytic activity">
    <reaction evidence="10 11">
        <text>nicotinate beta-D-ribonucleotide + ATP + H(+) = deamido-NAD(+) + diphosphate</text>
        <dbReference type="Rhea" id="RHEA:22860"/>
        <dbReference type="ChEBI" id="CHEBI:15378"/>
        <dbReference type="ChEBI" id="CHEBI:30616"/>
        <dbReference type="ChEBI" id="CHEBI:33019"/>
        <dbReference type="ChEBI" id="CHEBI:57502"/>
        <dbReference type="ChEBI" id="CHEBI:58437"/>
        <dbReference type="EC" id="2.7.7.18"/>
    </reaction>
</comment>
<dbReference type="PANTHER" id="PTHR39321">
    <property type="entry name" value="NICOTINATE-NUCLEOTIDE ADENYLYLTRANSFERASE-RELATED"/>
    <property type="match status" value="1"/>
</dbReference>
<evidence type="ECO:0000256" key="8">
    <source>
        <dbReference type="ARBA" id="ARBA00022840"/>
    </source>
</evidence>
<evidence type="ECO:0000256" key="6">
    <source>
        <dbReference type="ARBA" id="ARBA00022695"/>
    </source>
</evidence>
<keyword evidence="14" id="KW-1185">Reference proteome</keyword>
<keyword evidence="8 11" id="KW-0067">ATP-binding</keyword>
<dbReference type="Proteomes" id="UP001285263">
    <property type="component" value="Unassembled WGS sequence"/>
</dbReference>
<dbReference type="InterPro" id="IPR014729">
    <property type="entry name" value="Rossmann-like_a/b/a_fold"/>
</dbReference>
<evidence type="ECO:0000256" key="2">
    <source>
        <dbReference type="ARBA" id="ARBA00005019"/>
    </source>
</evidence>
<keyword evidence="4 11" id="KW-0662">Pyridine nucleotide biosynthesis</keyword>
<evidence type="ECO:0000256" key="10">
    <source>
        <dbReference type="ARBA" id="ARBA00048721"/>
    </source>
</evidence>
<evidence type="ECO:0000256" key="11">
    <source>
        <dbReference type="HAMAP-Rule" id="MF_00244"/>
    </source>
</evidence>
<organism evidence="13 14">
    <name type="scientific">Roseateles agri</name>
    <dbReference type="NCBI Taxonomy" id="3098619"/>
    <lineage>
        <taxon>Bacteria</taxon>
        <taxon>Pseudomonadati</taxon>
        <taxon>Pseudomonadota</taxon>
        <taxon>Betaproteobacteria</taxon>
        <taxon>Burkholderiales</taxon>
        <taxon>Sphaerotilaceae</taxon>
        <taxon>Roseateles</taxon>
    </lineage>
</organism>
<dbReference type="HAMAP" id="MF_00244">
    <property type="entry name" value="NaMN_adenylyltr"/>
    <property type="match status" value="1"/>
</dbReference>
<evidence type="ECO:0000256" key="3">
    <source>
        <dbReference type="ARBA" id="ARBA00009014"/>
    </source>
</evidence>
<dbReference type="Gene3D" id="3.40.50.620">
    <property type="entry name" value="HUPs"/>
    <property type="match status" value="1"/>
</dbReference>
<comment type="similarity">
    <text evidence="3 11">Belongs to the NadD family.</text>
</comment>
<dbReference type="EMBL" id="JAXCLA010000010">
    <property type="protein sequence ID" value="MDY0748235.1"/>
    <property type="molecule type" value="Genomic_DNA"/>
</dbReference>
<gene>
    <name evidence="11 13" type="primary">nadD</name>
    <name evidence="13" type="ORF">SNE35_27305</name>
</gene>
<comment type="caution">
    <text evidence="13">The sequence shown here is derived from an EMBL/GenBank/DDBJ whole genome shotgun (WGS) entry which is preliminary data.</text>
</comment>
<evidence type="ECO:0000313" key="14">
    <source>
        <dbReference type="Proteomes" id="UP001285263"/>
    </source>
</evidence>
<sequence>MALARIGLFGGSFDPVHLAHLALARCAVDQLKLDQLLWVPAGNPWQKPGVTEAAHRLAMVYLMVEGEPSFAVDERELKREGASYTVDTVEELRVAHPGAELFLVIGQDQYARLPSWHRWQDLLGQVTLAVAARADEEVHAAAEVAAVSGKVQRLAMPAMHVSSTEVREKVSRGEDIRPLVGDAVAQYISRHRLYNKVMNGHS</sequence>
<reference evidence="13 14" key="1">
    <citation type="submission" date="2023-11" db="EMBL/GenBank/DDBJ databases">
        <title>Paucibacter sp. nov., isolated from fresh soil in Korea.</title>
        <authorList>
            <person name="Le N.T.T."/>
        </authorList>
    </citation>
    <scope>NUCLEOTIDE SEQUENCE [LARGE SCALE GENOMIC DNA]</scope>
    <source>
        <strain evidence="13 14">R3-3</strain>
    </source>
</reference>